<gene>
    <name evidence="1" type="ORF">FBFR_02765</name>
</gene>
<dbReference type="STRING" id="249352.SAMN05444395_1077"/>
<comment type="caution">
    <text evidence="1">The sequence shown here is derived from an EMBL/GenBank/DDBJ whole genome shotgun (WGS) entry which is preliminary data.</text>
</comment>
<dbReference type="InterPro" id="IPR019292">
    <property type="entry name" value="McrC"/>
</dbReference>
<dbReference type="AlphaFoldDB" id="A0A167YQA0"/>
<sequence length="469" mass="54930">MLRISEHFEYYNKSHFSTFQEVVNLGHYYDSTIQADRIDFFDEAEDTCVSIGLHKNDEDKLISCNIKSSYYIGLDQFPKLKLNVYVEPKLNNGTLQLDYITMLLEALKAPDNFDHLDGLIETKLNEEWIEIKSDLKPILTPFLIAQFLSVVQNLVKKGLKKSYYTVQENLNSRVKGKILVGDQIKHNLLKNRLTKTICQFQEFGFDTEVNQFLKYVLSVIPELLADFNQDNQFNQLQEVLNYCKGGFYQVNNKIFKKIKHHENNPFYRNYNQAVQLGNQILALQDYNISSQNQQKTTKHPRFWIDMSKLFELYVFQQLKEKYPKNGEVQYHKKFNKQEPDFILNIKDGIKAVVDAKYKPRYANGNPSMEDARQLSGYTRLNSVYRELGLIDDNRVIPAYFIYPANLSLIKEQENNFGNPFEDDFILSENAILKTDCRKSTSYKEMYLQEVKLPFLVAITDNKVLSEKQV</sequence>
<evidence type="ECO:0000313" key="2">
    <source>
        <dbReference type="Proteomes" id="UP000077164"/>
    </source>
</evidence>
<dbReference type="OrthoDB" id="828100at2"/>
<protein>
    <recommendedName>
        <fullName evidence="3">Restriction endonuclease</fullName>
    </recommendedName>
</protein>
<dbReference type="PANTHER" id="PTHR38733:SF1">
    <property type="entry name" value="TYPE IV METHYL-DIRECTED RESTRICTION ENZYME ECOKMCRBC"/>
    <property type="match status" value="1"/>
</dbReference>
<proteinExistence type="predicted"/>
<dbReference type="Proteomes" id="UP000077164">
    <property type="component" value="Unassembled WGS sequence"/>
</dbReference>
<dbReference type="EMBL" id="LVJE01000006">
    <property type="protein sequence ID" value="OAB29666.1"/>
    <property type="molecule type" value="Genomic_DNA"/>
</dbReference>
<evidence type="ECO:0008006" key="3">
    <source>
        <dbReference type="Google" id="ProtNLM"/>
    </source>
</evidence>
<name>A0A167YQA0_9FLAO</name>
<dbReference type="RefSeq" id="WP_066076745.1">
    <property type="nucleotide sequence ID" value="NZ_FRDK01000007.1"/>
</dbReference>
<accession>A0A167YQA0</accession>
<dbReference type="Pfam" id="PF10117">
    <property type="entry name" value="McrBC"/>
    <property type="match status" value="1"/>
</dbReference>
<reference evidence="1 2" key="1">
    <citation type="submission" date="2016-03" db="EMBL/GenBank/DDBJ databases">
        <title>Draft genome sequence of Flavobacterium fryxellicola DSM 16209.</title>
        <authorList>
            <person name="Shin S.-K."/>
            <person name="Yi H."/>
        </authorList>
    </citation>
    <scope>NUCLEOTIDE SEQUENCE [LARGE SCALE GENOMIC DNA]</scope>
    <source>
        <strain evidence="1 2">DSM 16209</strain>
    </source>
</reference>
<organism evidence="1 2">
    <name type="scientific">Flavobacterium fryxellicola</name>
    <dbReference type="NCBI Taxonomy" id="249352"/>
    <lineage>
        <taxon>Bacteria</taxon>
        <taxon>Pseudomonadati</taxon>
        <taxon>Bacteroidota</taxon>
        <taxon>Flavobacteriia</taxon>
        <taxon>Flavobacteriales</taxon>
        <taxon>Flavobacteriaceae</taxon>
        <taxon>Flavobacterium</taxon>
    </lineage>
</organism>
<evidence type="ECO:0000313" key="1">
    <source>
        <dbReference type="EMBL" id="OAB29666.1"/>
    </source>
</evidence>
<keyword evidence="2" id="KW-1185">Reference proteome</keyword>
<dbReference type="PANTHER" id="PTHR38733">
    <property type="entry name" value="PROTEIN MCRC"/>
    <property type="match status" value="1"/>
</dbReference>